<dbReference type="PANTHER" id="PTHR45808">
    <property type="entry name" value="RHO GTPASE-ACTIVATING PROTEIN 68F"/>
    <property type="match status" value="1"/>
</dbReference>
<dbReference type="SMART" id="SM00324">
    <property type="entry name" value="RhoGAP"/>
    <property type="match status" value="1"/>
</dbReference>
<feature type="domain" description="CRAL-TRIO" evidence="2">
    <location>
        <begin position="118"/>
        <end position="281"/>
    </location>
</feature>
<feature type="compositionally biased region" description="Basic and acidic residues" evidence="1">
    <location>
        <begin position="514"/>
        <end position="536"/>
    </location>
</feature>
<dbReference type="SMART" id="SM00516">
    <property type="entry name" value="SEC14"/>
    <property type="match status" value="1"/>
</dbReference>
<dbReference type="CDD" id="cd00170">
    <property type="entry name" value="SEC14"/>
    <property type="match status" value="1"/>
</dbReference>
<accession>A0A7M7NZ85</accession>
<name>A0A7M7NZ85_STRPU</name>
<dbReference type="RefSeq" id="XP_030843752.1">
    <property type="nucleotide sequence ID" value="XM_030987892.1"/>
</dbReference>
<dbReference type="GO" id="GO:0007264">
    <property type="term" value="P:small GTPase-mediated signal transduction"/>
    <property type="evidence" value="ECO:0000318"/>
    <property type="project" value="GO_Central"/>
</dbReference>
<dbReference type="GO" id="GO:2001136">
    <property type="term" value="P:negative regulation of endocytic recycling"/>
    <property type="evidence" value="ECO:0000318"/>
    <property type="project" value="GO_Central"/>
</dbReference>
<evidence type="ECO:0000259" key="3">
    <source>
        <dbReference type="PROSITE" id="PS50238"/>
    </source>
</evidence>
<reference evidence="4" key="2">
    <citation type="submission" date="2021-01" db="UniProtKB">
        <authorList>
            <consortium name="EnsemblMetazoa"/>
        </authorList>
    </citation>
    <scope>IDENTIFICATION</scope>
</reference>
<evidence type="ECO:0000313" key="5">
    <source>
        <dbReference type="Proteomes" id="UP000007110"/>
    </source>
</evidence>
<evidence type="ECO:0000259" key="2">
    <source>
        <dbReference type="PROSITE" id="PS50191"/>
    </source>
</evidence>
<dbReference type="PROSITE" id="PS50191">
    <property type="entry name" value="CRAL_TRIO"/>
    <property type="match status" value="1"/>
</dbReference>
<dbReference type="InterPro" id="IPR049592">
    <property type="entry name" value="ARHGAP1_RhoGAP"/>
</dbReference>
<dbReference type="CDD" id="cd04404">
    <property type="entry name" value="RhoGAP-p50rhoGAP"/>
    <property type="match status" value="1"/>
</dbReference>
<dbReference type="SUPFAM" id="SSF52087">
    <property type="entry name" value="CRAL/TRIO domain"/>
    <property type="match status" value="1"/>
</dbReference>
<dbReference type="OMA" id="WLQNAYK"/>
<dbReference type="GO" id="GO:0005737">
    <property type="term" value="C:cytoplasm"/>
    <property type="evidence" value="ECO:0000318"/>
    <property type="project" value="GO_Central"/>
</dbReference>
<dbReference type="SUPFAM" id="SSF48350">
    <property type="entry name" value="GTPase activation domain, GAP"/>
    <property type="match status" value="1"/>
</dbReference>
<keyword evidence="5" id="KW-1185">Reference proteome</keyword>
<reference evidence="5" key="1">
    <citation type="submission" date="2015-02" db="EMBL/GenBank/DDBJ databases">
        <title>Genome sequencing for Strongylocentrotus purpuratus.</title>
        <authorList>
            <person name="Murali S."/>
            <person name="Liu Y."/>
            <person name="Vee V."/>
            <person name="English A."/>
            <person name="Wang M."/>
            <person name="Skinner E."/>
            <person name="Han Y."/>
            <person name="Muzny D.M."/>
            <person name="Worley K.C."/>
            <person name="Gibbs R.A."/>
        </authorList>
    </citation>
    <scope>NUCLEOTIDE SEQUENCE</scope>
</reference>
<dbReference type="Pfam" id="PF00620">
    <property type="entry name" value="RhoGAP"/>
    <property type="match status" value="1"/>
</dbReference>
<dbReference type="InterPro" id="IPR036865">
    <property type="entry name" value="CRAL-TRIO_dom_sf"/>
</dbReference>
<dbReference type="Gene3D" id="3.40.525.10">
    <property type="entry name" value="CRAL-TRIO lipid binding domain"/>
    <property type="match status" value="1"/>
</dbReference>
<proteinExistence type="predicted"/>
<dbReference type="InParanoid" id="A0A7M7NZ85"/>
<dbReference type="PANTHER" id="PTHR45808:SF2">
    <property type="entry name" value="RHO GTPASE-ACTIVATING PROTEIN 68F"/>
    <property type="match status" value="1"/>
</dbReference>
<dbReference type="GO" id="GO:0005096">
    <property type="term" value="F:GTPase activator activity"/>
    <property type="evidence" value="ECO:0000318"/>
    <property type="project" value="GO_Central"/>
</dbReference>
<dbReference type="Pfam" id="PF13716">
    <property type="entry name" value="CRAL_TRIO_2"/>
    <property type="match status" value="1"/>
</dbReference>
<dbReference type="GeneID" id="115918720"/>
<dbReference type="Gene3D" id="1.10.555.10">
    <property type="entry name" value="Rho GTPase activation protein"/>
    <property type="match status" value="1"/>
</dbReference>
<feature type="domain" description="Rho-GAP" evidence="3">
    <location>
        <begin position="315"/>
        <end position="503"/>
    </location>
</feature>
<dbReference type="AlphaFoldDB" id="A0A7M7NZ85"/>
<dbReference type="Proteomes" id="UP000007110">
    <property type="component" value="Unassembled WGS sequence"/>
</dbReference>
<dbReference type="InterPro" id="IPR008936">
    <property type="entry name" value="Rho_GTPase_activation_prot"/>
</dbReference>
<dbReference type="InterPro" id="IPR000198">
    <property type="entry name" value="RhoGAP_dom"/>
</dbReference>
<organism evidence="4 5">
    <name type="scientific">Strongylocentrotus purpuratus</name>
    <name type="common">Purple sea urchin</name>
    <dbReference type="NCBI Taxonomy" id="7668"/>
    <lineage>
        <taxon>Eukaryota</taxon>
        <taxon>Metazoa</taxon>
        <taxon>Echinodermata</taxon>
        <taxon>Eleutherozoa</taxon>
        <taxon>Echinozoa</taxon>
        <taxon>Echinoidea</taxon>
        <taxon>Euechinoidea</taxon>
        <taxon>Echinacea</taxon>
        <taxon>Camarodonta</taxon>
        <taxon>Echinidea</taxon>
        <taxon>Strongylocentrotidae</taxon>
        <taxon>Strongylocentrotus</taxon>
    </lineage>
</organism>
<evidence type="ECO:0000313" key="4">
    <source>
        <dbReference type="EnsemblMetazoa" id="XP_030843752"/>
    </source>
</evidence>
<dbReference type="InterPro" id="IPR001251">
    <property type="entry name" value="CRAL-TRIO_dom"/>
</dbReference>
<feature type="region of interest" description="Disordered" evidence="1">
    <location>
        <begin position="510"/>
        <end position="536"/>
    </location>
</feature>
<dbReference type="OrthoDB" id="19923at2759"/>
<sequence>MRTYMYVRYSIIDCVLLYINMADTVTEKPVVEEAYGSGDGPRDTIKEGDIVGQSFENEDGADIEATLDTEEEFGGAVDDAHKVLKLQSPSDDSIATLGVDQPEEQRGVTEATADQAMEPDNYEDIAKHNIIQVGGDDSAGRKLIFINCSRFPPSKSYNQMRLLGYMKDTLNKYVENDYSLVIFQYGLTRQNRPSWKFLVEAYKNLERNHADTRYKKNLKALYIVHPSQIVKMIWGIFRHIVSVKFSRKVTYIHFLSELGETIDMKKVEIPAVIQSHDDQLVAYYKAKQTASPKSATSTDGQVPTKETLPTQQFGVSLEFLRENGAEEAIPKVVRETVEYLKRNGLRTEGLFRRCPNAITVKKVQEMYNRGDPVNFTDVGDVHVPALLLKAFFRELPEPIMTFDLYDDILKIHNLQDNTDRAEECKTLIHDRLPEENRLIFTYVMKLLREVSCLSSENQMSDSNLAIVFGPNLVWSRDASASLSAMAQINSFIATILFNYEHIFPNNTDAATMSERTDGDGANEKELTSQEDKTAEE</sequence>
<evidence type="ECO:0008006" key="6">
    <source>
        <dbReference type="Google" id="ProtNLM"/>
    </source>
</evidence>
<dbReference type="EnsemblMetazoa" id="XM_030987892">
    <property type="protein sequence ID" value="XP_030843752"/>
    <property type="gene ID" value="LOC115918720"/>
</dbReference>
<evidence type="ECO:0000256" key="1">
    <source>
        <dbReference type="SAM" id="MobiDB-lite"/>
    </source>
</evidence>
<dbReference type="PROSITE" id="PS50238">
    <property type="entry name" value="RHOGAP"/>
    <property type="match status" value="1"/>
</dbReference>
<dbReference type="KEGG" id="spu:115918720"/>
<protein>
    <recommendedName>
        <fullName evidence="6">Rho GTPase-activating protein 1</fullName>
    </recommendedName>
</protein>